<dbReference type="PANTHER" id="PTHR30055:SF234">
    <property type="entry name" value="HTH-TYPE TRANSCRIPTIONAL REGULATOR BETI"/>
    <property type="match status" value="1"/>
</dbReference>
<evidence type="ECO:0000256" key="2">
    <source>
        <dbReference type="ARBA" id="ARBA00023125"/>
    </source>
</evidence>
<evidence type="ECO:0000313" key="6">
    <source>
        <dbReference type="EMBL" id="MFC5500658.1"/>
    </source>
</evidence>
<evidence type="ECO:0000313" key="7">
    <source>
        <dbReference type="Proteomes" id="UP001596039"/>
    </source>
</evidence>
<dbReference type="Pfam" id="PF21597">
    <property type="entry name" value="TetR_C_43"/>
    <property type="match status" value="1"/>
</dbReference>
<dbReference type="InterPro" id="IPR009057">
    <property type="entry name" value="Homeodomain-like_sf"/>
</dbReference>
<dbReference type="InterPro" id="IPR049445">
    <property type="entry name" value="TetR_SbtR-like_C"/>
</dbReference>
<keyword evidence="7" id="KW-1185">Reference proteome</keyword>
<feature type="domain" description="HTH tetR-type" evidence="5">
    <location>
        <begin position="7"/>
        <end position="68"/>
    </location>
</feature>
<evidence type="ECO:0000256" key="1">
    <source>
        <dbReference type="ARBA" id="ARBA00023015"/>
    </source>
</evidence>
<keyword evidence="1" id="KW-0805">Transcription regulation</keyword>
<dbReference type="SUPFAM" id="SSF48498">
    <property type="entry name" value="Tetracyclin repressor-like, C-terminal domain"/>
    <property type="match status" value="1"/>
</dbReference>
<protein>
    <submittedName>
        <fullName evidence="6">TetR/AcrR family transcriptional regulator</fullName>
    </submittedName>
</protein>
<dbReference type="PROSITE" id="PS50977">
    <property type="entry name" value="HTH_TETR_2"/>
    <property type="match status" value="1"/>
</dbReference>
<reference evidence="7" key="1">
    <citation type="journal article" date="2019" name="Int. J. Syst. Evol. Microbiol.">
        <title>The Global Catalogue of Microorganisms (GCM) 10K type strain sequencing project: providing services to taxonomists for standard genome sequencing and annotation.</title>
        <authorList>
            <consortium name="The Broad Institute Genomics Platform"/>
            <consortium name="The Broad Institute Genome Sequencing Center for Infectious Disease"/>
            <person name="Wu L."/>
            <person name="Ma J."/>
        </authorList>
    </citation>
    <scope>NUCLEOTIDE SEQUENCE [LARGE SCALE GENOMIC DNA]</scope>
    <source>
        <strain evidence="7">CGMCC 4.6997</strain>
    </source>
</reference>
<name>A0ABW0NL53_9MICO</name>
<dbReference type="InterPro" id="IPR001647">
    <property type="entry name" value="HTH_TetR"/>
</dbReference>
<evidence type="ECO:0000256" key="3">
    <source>
        <dbReference type="ARBA" id="ARBA00023163"/>
    </source>
</evidence>
<evidence type="ECO:0000259" key="5">
    <source>
        <dbReference type="PROSITE" id="PS50977"/>
    </source>
</evidence>
<evidence type="ECO:0000256" key="4">
    <source>
        <dbReference type="PROSITE-ProRule" id="PRU00335"/>
    </source>
</evidence>
<dbReference type="InterPro" id="IPR036271">
    <property type="entry name" value="Tet_transcr_reg_TetR-rel_C_sf"/>
</dbReference>
<dbReference type="PANTHER" id="PTHR30055">
    <property type="entry name" value="HTH-TYPE TRANSCRIPTIONAL REGULATOR RUTR"/>
    <property type="match status" value="1"/>
</dbReference>
<dbReference type="RefSeq" id="WP_386738252.1">
    <property type="nucleotide sequence ID" value="NZ_JBHSMG010000001.1"/>
</dbReference>
<sequence>MARVDAERNRERILEIATRAFTTGDGSAPVPLEAIARDAGVGIGTLYRHFPTRDALVQAVHATELAALLAKADELLARHEPDRALRLWMDDYAAFVAGKRGMAESLRALTQSGAVSPMDTRARVTSTIGQLLDAGIRAGTLRDDVRAEDVAASLVGTFLSLDRSAPTAERDAQATRMLDLLFDGIRVRG</sequence>
<dbReference type="SUPFAM" id="SSF46689">
    <property type="entry name" value="Homeodomain-like"/>
    <property type="match status" value="1"/>
</dbReference>
<organism evidence="6 7">
    <name type="scientific">Lysinimonas soli</name>
    <dbReference type="NCBI Taxonomy" id="1074233"/>
    <lineage>
        <taxon>Bacteria</taxon>
        <taxon>Bacillati</taxon>
        <taxon>Actinomycetota</taxon>
        <taxon>Actinomycetes</taxon>
        <taxon>Micrococcales</taxon>
        <taxon>Microbacteriaceae</taxon>
        <taxon>Lysinimonas</taxon>
    </lineage>
</organism>
<accession>A0ABW0NL53</accession>
<dbReference type="Proteomes" id="UP001596039">
    <property type="component" value="Unassembled WGS sequence"/>
</dbReference>
<keyword evidence="3" id="KW-0804">Transcription</keyword>
<gene>
    <name evidence="6" type="ORF">ACFPJ4_00235</name>
</gene>
<feature type="DNA-binding region" description="H-T-H motif" evidence="4">
    <location>
        <begin position="31"/>
        <end position="50"/>
    </location>
</feature>
<dbReference type="EMBL" id="JBHSMG010000001">
    <property type="protein sequence ID" value="MFC5500658.1"/>
    <property type="molecule type" value="Genomic_DNA"/>
</dbReference>
<dbReference type="Gene3D" id="1.10.357.10">
    <property type="entry name" value="Tetracycline Repressor, domain 2"/>
    <property type="match status" value="1"/>
</dbReference>
<comment type="caution">
    <text evidence="6">The sequence shown here is derived from an EMBL/GenBank/DDBJ whole genome shotgun (WGS) entry which is preliminary data.</text>
</comment>
<proteinExistence type="predicted"/>
<dbReference type="Pfam" id="PF00440">
    <property type="entry name" value="TetR_N"/>
    <property type="match status" value="1"/>
</dbReference>
<keyword evidence="2 4" id="KW-0238">DNA-binding</keyword>
<dbReference type="InterPro" id="IPR050109">
    <property type="entry name" value="HTH-type_TetR-like_transc_reg"/>
</dbReference>